<sequence>MKLLDCKHIPSSSTSTTSAPQAADGGQPSSSLVATVWCGASHERIDLSDPLRIQKVWSSQANTPSPRFDTELSFPVQVAAVEDVLAGTVAVSLADEATPEEEGDVGGEVSRVGMVKIPFKDIFKAGKLLTSSVLVPPAYYALSSKKSPP</sequence>
<evidence type="ECO:0000256" key="1">
    <source>
        <dbReference type="SAM" id="MobiDB-lite"/>
    </source>
</evidence>
<feature type="non-terminal residue" evidence="2">
    <location>
        <position position="149"/>
    </location>
</feature>
<gene>
    <name evidence="2" type="ORF">TeGR_g3386</name>
</gene>
<comment type="caution">
    <text evidence="2">The sequence shown here is derived from an EMBL/GenBank/DDBJ whole genome shotgun (WGS) entry which is preliminary data.</text>
</comment>
<evidence type="ECO:0000313" key="2">
    <source>
        <dbReference type="EMBL" id="GMI27770.1"/>
    </source>
</evidence>
<dbReference type="EMBL" id="BRYB01004234">
    <property type="protein sequence ID" value="GMI27770.1"/>
    <property type="molecule type" value="Genomic_DNA"/>
</dbReference>
<dbReference type="Proteomes" id="UP001165060">
    <property type="component" value="Unassembled WGS sequence"/>
</dbReference>
<feature type="region of interest" description="Disordered" evidence="1">
    <location>
        <begin position="1"/>
        <end position="31"/>
    </location>
</feature>
<evidence type="ECO:0000313" key="3">
    <source>
        <dbReference type="Proteomes" id="UP001165060"/>
    </source>
</evidence>
<evidence type="ECO:0008006" key="4">
    <source>
        <dbReference type="Google" id="ProtNLM"/>
    </source>
</evidence>
<proteinExistence type="predicted"/>
<keyword evidence="3" id="KW-1185">Reference proteome</keyword>
<accession>A0ABQ6MKV4</accession>
<reference evidence="2 3" key="1">
    <citation type="journal article" date="2023" name="Commun. Biol.">
        <title>Genome analysis of Parmales, the sister group of diatoms, reveals the evolutionary specialization of diatoms from phago-mixotrophs to photoautotrophs.</title>
        <authorList>
            <person name="Ban H."/>
            <person name="Sato S."/>
            <person name="Yoshikawa S."/>
            <person name="Yamada K."/>
            <person name="Nakamura Y."/>
            <person name="Ichinomiya M."/>
            <person name="Sato N."/>
            <person name="Blanc-Mathieu R."/>
            <person name="Endo H."/>
            <person name="Kuwata A."/>
            <person name="Ogata H."/>
        </authorList>
    </citation>
    <scope>NUCLEOTIDE SEQUENCE [LARGE SCALE GENOMIC DNA]</scope>
</reference>
<organism evidence="2 3">
    <name type="scientific">Tetraparma gracilis</name>
    <dbReference type="NCBI Taxonomy" id="2962635"/>
    <lineage>
        <taxon>Eukaryota</taxon>
        <taxon>Sar</taxon>
        <taxon>Stramenopiles</taxon>
        <taxon>Ochrophyta</taxon>
        <taxon>Bolidophyceae</taxon>
        <taxon>Parmales</taxon>
        <taxon>Triparmaceae</taxon>
        <taxon>Tetraparma</taxon>
    </lineage>
</organism>
<protein>
    <recommendedName>
        <fullName evidence="4">C2 domain-containing protein</fullName>
    </recommendedName>
</protein>
<name>A0ABQ6MKV4_9STRA</name>